<reference evidence="3" key="1">
    <citation type="journal article" date="2015" name="Proc. Natl. Acad. Sci. U.S.A.">
        <title>Networks of energetic and metabolic interactions define dynamics in microbial communities.</title>
        <authorList>
            <person name="Embree M."/>
            <person name="Liu J.K."/>
            <person name="Al-Bassam M.M."/>
            <person name="Zengler K."/>
        </authorList>
    </citation>
    <scope>NUCLEOTIDE SEQUENCE</scope>
</reference>
<organism evidence="3">
    <name type="scientific">hydrocarbon metagenome</name>
    <dbReference type="NCBI Taxonomy" id="938273"/>
    <lineage>
        <taxon>unclassified sequences</taxon>
        <taxon>metagenomes</taxon>
        <taxon>ecological metagenomes</taxon>
    </lineage>
</organism>
<sequence length="362" mass="42827">MFGQTVPFDSLIQRGINQIYSLEFEDAEETFSLIKKYEPEHPATKFFPAMVTWWKIMADLDNEKYDKQLIKQLDETIEFCDNLLKKNPNNIDAIFFKGGALGFRGRLYSIRESWLNAAADGKDALPLVHRAYALDSNNVDVQLGFGIYNYYADVIPEKYPFLKPVMFFFPKGDRYKGLEQLVNAAYNGKYTKAESKYFLMTLYYKFEDNDIEALKYAEELIEQFSNNPVFHKHYARLLRRTSHITKSTEEFKEMYRRCEHNMRGYNDKIRREASYYIADEHWRNADFDEAIKYYKECSDLSVSFDQEDDGFSVISLLQIGKIYDMLGKRDTAIAYYKKVLKLDKHRDSHDQAKLYLKEPFKR</sequence>
<dbReference type="Pfam" id="PF13424">
    <property type="entry name" value="TPR_12"/>
    <property type="match status" value="1"/>
</dbReference>
<dbReference type="PANTHER" id="PTHR44943">
    <property type="entry name" value="CELLULOSE SYNTHASE OPERON PROTEIN C"/>
    <property type="match status" value="1"/>
</dbReference>
<gene>
    <name evidence="3" type="ORF">ASZ90_003231</name>
</gene>
<keyword evidence="1" id="KW-0677">Repeat</keyword>
<evidence type="ECO:0000256" key="1">
    <source>
        <dbReference type="ARBA" id="ARBA00022737"/>
    </source>
</evidence>
<keyword evidence="2" id="KW-0802">TPR repeat</keyword>
<dbReference type="InterPro" id="IPR051685">
    <property type="entry name" value="Ycf3/AcsC/BcsC/TPR_MFPF"/>
</dbReference>
<proteinExistence type="predicted"/>
<dbReference type="InterPro" id="IPR019734">
    <property type="entry name" value="TPR_rpt"/>
</dbReference>
<dbReference type="Gene3D" id="1.25.40.10">
    <property type="entry name" value="Tetratricopeptide repeat domain"/>
    <property type="match status" value="1"/>
</dbReference>
<dbReference type="EMBL" id="LNQE01000386">
    <property type="protein sequence ID" value="KUG26924.1"/>
    <property type="molecule type" value="Genomic_DNA"/>
</dbReference>
<dbReference type="SUPFAM" id="SSF48452">
    <property type="entry name" value="TPR-like"/>
    <property type="match status" value="1"/>
</dbReference>
<dbReference type="SMART" id="SM00028">
    <property type="entry name" value="TPR"/>
    <property type="match status" value="3"/>
</dbReference>
<dbReference type="AlphaFoldDB" id="A0A0W8G1J3"/>
<protein>
    <submittedName>
        <fullName evidence="3">Uncharacterized protein</fullName>
    </submittedName>
</protein>
<evidence type="ECO:0000256" key="2">
    <source>
        <dbReference type="ARBA" id="ARBA00022803"/>
    </source>
</evidence>
<dbReference type="InterPro" id="IPR011990">
    <property type="entry name" value="TPR-like_helical_dom_sf"/>
</dbReference>
<evidence type="ECO:0000313" key="3">
    <source>
        <dbReference type="EMBL" id="KUG26924.1"/>
    </source>
</evidence>
<dbReference type="PROSITE" id="PS50005">
    <property type="entry name" value="TPR"/>
    <property type="match status" value="1"/>
</dbReference>
<accession>A0A0W8G1J3</accession>
<comment type="caution">
    <text evidence="3">The sequence shown here is derived from an EMBL/GenBank/DDBJ whole genome shotgun (WGS) entry which is preliminary data.</text>
</comment>
<name>A0A0W8G1J3_9ZZZZ</name>
<dbReference type="PANTHER" id="PTHR44943:SF8">
    <property type="entry name" value="TPR REPEAT-CONTAINING PROTEIN MJ0263"/>
    <property type="match status" value="1"/>
</dbReference>